<gene>
    <name evidence="2" type="ORF">NTEN_LOCUS12850</name>
</gene>
<protein>
    <submittedName>
        <fullName evidence="2">Uncharacterized protein</fullName>
    </submittedName>
</protein>
<feature type="region of interest" description="Disordered" evidence="1">
    <location>
        <begin position="368"/>
        <end position="394"/>
    </location>
</feature>
<feature type="non-terminal residue" evidence="2">
    <location>
        <position position="443"/>
    </location>
</feature>
<name>A0A6H5GVQ6_9HEMI</name>
<evidence type="ECO:0000313" key="2">
    <source>
        <dbReference type="EMBL" id="CAB0007578.1"/>
    </source>
</evidence>
<dbReference type="AlphaFoldDB" id="A0A6H5GVQ6"/>
<reference evidence="2 3" key="1">
    <citation type="submission" date="2020-02" db="EMBL/GenBank/DDBJ databases">
        <authorList>
            <person name="Ferguson B K."/>
        </authorList>
    </citation>
    <scope>NUCLEOTIDE SEQUENCE [LARGE SCALE GENOMIC DNA]</scope>
</reference>
<feature type="region of interest" description="Disordered" evidence="1">
    <location>
        <begin position="27"/>
        <end position="82"/>
    </location>
</feature>
<evidence type="ECO:0000256" key="1">
    <source>
        <dbReference type="SAM" id="MobiDB-lite"/>
    </source>
</evidence>
<feature type="compositionally biased region" description="Basic residues" evidence="1">
    <location>
        <begin position="63"/>
        <end position="78"/>
    </location>
</feature>
<organism evidence="2 3">
    <name type="scientific">Nesidiocoris tenuis</name>
    <dbReference type="NCBI Taxonomy" id="355587"/>
    <lineage>
        <taxon>Eukaryota</taxon>
        <taxon>Metazoa</taxon>
        <taxon>Ecdysozoa</taxon>
        <taxon>Arthropoda</taxon>
        <taxon>Hexapoda</taxon>
        <taxon>Insecta</taxon>
        <taxon>Pterygota</taxon>
        <taxon>Neoptera</taxon>
        <taxon>Paraneoptera</taxon>
        <taxon>Hemiptera</taxon>
        <taxon>Heteroptera</taxon>
        <taxon>Panheteroptera</taxon>
        <taxon>Cimicomorpha</taxon>
        <taxon>Miridae</taxon>
        <taxon>Dicyphina</taxon>
        <taxon>Nesidiocoris</taxon>
    </lineage>
</organism>
<proteinExistence type="predicted"/>
<keyword evidence="3" id="KW-1185">Reference proteome</keyword>
<sequence>MFRFVIIQKIKLGSKLSEWTRSARALVHTRTTSSPPPPRESEGPIPELNLGDIINSHPGPQHVSKKTSHAVPCRRRNSQKAPGQRYNLNAKRRVVRIYEGEKLEAQHEKSAGYSRPGINEELEREMVFYEFNILQNCIFSLLNEPVLPLEQKKKTRTRILRSNLLISYQVLLRKKIRKFPMRFTPACTGHGLFEIAAETEDFRRRIAIPPPSESKHPQPHIVCLSTRWEFRPVSVRGKSEHTLREVIIRRDWLTFEGPILCYFELKRVYIRCKVERKPCCEQQHRAEEREGPPSGRKPRQLTQRAYIRNVFLYLCARGGGGAKPRTVTSCLVAENLLRTIQEHCPNMYAHIIASHLIVRALTLNYKHGSNRRRGHGPGAHPPLNTGMRRRTQSQTHNATVTQTHYQPRSQTHNNVKLYAWSFQVPPGHVVKCKPLGEDRIAVP</sequence>
<dbReference type="EMBL" id="CADCXU010019146">
    <property type="protein sequence ID" value="CAB0007578.1"/>
    <property type="molecule type" value="Genomic_DNA"/>
</dbReference>
<dbReference type="Proteomes" id="UP000479000">
    <property type="component" value="Unassembled WGS sequence"/>
</dbReference>
<accession>A0A6H5GVQ6</accession>
<evidence type="ECO:0000313" key="3">
    <source>
        <dbReference type="Proteomes" id="UP000479000"/>
    </source>
</evidence>